<protein>
    <submittedName>
        <fullName evidence="14">Methyl-accepting chemotaxis protein</fullName>
    </submittedName>
</protein>
<dbReference type="EMBL" id="JAUSWN010000002">
    <property type="protein sequence ID" value="MDQ0478679.1"/>
    <property type="molecule type" value="Genomic_DNA"/>
</dbReference>
<comment type="subcellular location">
    <subcellularLocation>
        <location evidence="1">Cell membrane</location>
        <topology evidence="1">Multi-pass membrane protein</topology>
    </subcellularLocation>
</comment>
<dbReference type="CDD" id="cd18773">
    <property type="entry name" value="PDC1_HK_sensor"/>
    <property type="match status" value="1"/>
</dbReference>
<accession>A0ABU0JNQ0</accession>
<dbReference type="SUPFAM" id="SSF58104">
    <property type="entry name" value="Methyl-accepting chemotaxis protein (MCP) signaling domain"/>
    <property type="match status" value="1"/>
</dbReference>
<sequence length="671" mass="74192">MKGKKKYKRTLNRKIIFLSIILISVPLIISTFSACIKGNISLKENLKKDNSLLMEQLQNNIQNFVNSNEENLDEFSKDPFIVNNLNKKNMEKSIVADFQNYIESHKNVTYLYIGTKDNRMISYPLSDDLGQDYKPTETKSYKRAVKENKIIWSKPYKDRGTGQYVITVSKPIYDSKNTLLGVVSMDLSLENISTVVQKINIGEKGYAFILSDDNTVIAHKHKDMLSKKFNVDKVNKEIASKDKGSIVYNLKDNIGSNEKLATFTKIKSLGWTLIGNVYFDEIQRQSRSILIQNFIIAIICLIVAIAIAVYASKKFNMTINKLLESINAGGNGDLTVKCNIESEDEFGLIAHNFNNMVQSLGNLFKEVKDISGQLAEKSGLLVSNAEETDATSDGINGAIIEIAKGSNEQAEETENILKVATEFGAQVNCIASDSEEININTKKIVNINKETMEIVKILEENTEDNVDTIHDVGVSIKGLDNKVSDIGEILDTINSISEQTNLLALNASIEAARAGEAGKGFAVVADEIRKLAEGSKQATEHIKYIINSIQQNSSKTVQVVDKLKETSSIQHSSVKNVNIAFKHISTEVDMISSKIKAVTGSIQELDEAKNTLLDSIENISAVSQQTASSTEEITASIEQQSSAISQIANAADKLTQLSIVLEKETDKFKLN</sequence>
<evidence type="ECO:0000256" key="11">
    <source>
        <dbReference type="SAM" id="Phobius"/>
    </source>
</evidence>
<dbReference type="CDD" id="cd06225">
    <property type="entry name" value="HAMP"/>
    <property type="match status" value="1"/>
</dbReference>
<evidence type="ECO:0000256" key="1">
    <source>
        <dbReference type="ARBA" id="ARBA00004651"/>
    </source>
</evidence>
<feature type="domain" description="HAMP" evidence="13">
    <location>
        <begin position="319"/>
        <end position="365"/>
    </location>
</feature>
<dbReference type="PANTHER" id="PTHR32089:SF112">
    <property type="entry name" value="LYSOZYME-LIKE PROTEIN-RELATED"/>
    <property type="match status" value="1"/>
</dbReference>
<dbReference type="Pfam" id="PF02743">
    <property type="entry name" value="dCache_1"/>
    <property type="match status" value="1"/>
</dbReference>
<evidence type="ECO:0000256" key="10">
    <source>
        <dbReference type="SAM" id="Coils"/>
    </source>
</evidence>
<keyword evidence="6 11" id="KW-0472">Membrane</keyword>
<keyword evidence="5 11" id="KW-1133">Transmembrane helix</keyword>
<dbReference type="InterPro" id="IPR004089">
    <property type="entry name" value="MCPsignal_dom"/>
</dbReference>
<dbReference type="PROSITE" id="PS50111">
    <property type="entry name" value="CHEMOTAXIS_TRANSDUC_2"/>
    <property type="match status" value="1"/>
</dbReference>
<dbReference type="Gene3D" id="3.30.450.20">
    <property type="entry name" value="PAS domain"/>
    <property type="match status" value="2"/>
</dbReference>
<dbReference type="PANTHER" id="PTHR32089">
    <property type="entry name" value="METHYL-ACCEPTING CHEMOTAXIS PROTEIN MCPB"/>
    <property type="match status" value="1"/>
</dbReference>
<evidence type="ECO:0000313" key="15">
    <source>
        <dbReference type="Proteomes" id="UP001224418"/>
    </source>
</evidence>
<evidence type="ECO:0000256" key="5">
    <source>
        <dbReference type="ARBA" id="ARBA00022989"/>
    </source>
</evidence>
<feature type="domain" description="Methyl-accepting transducer" evidence="12">
    <location>
        <begin position="384"/>
        <end position="641"/>
    </location>
</feature>
<keyword evidence="10" id="KW-0175">Coiled coil</keyword>
<keyword evidence="2" id="KW-1003">Cell membrane</keyword>
<dbReference type="SUPFAM" id="SSF103190">
    <property type="entry name" value="Sensory domain-like"/>
    <property type="match status" value="1"/>
</dbReference>
<proteinExistence type="inferred from homology"/>
<feature type="coiled-coil region" evidence="10">
    <location>
        <begin position="43"/>
        <end position="74"/>
    </location>
</feature>
<evidence type="ECO:0000256" key="2">
    <source>
        <dbReference type="ARBA" id="ARBA00022475"/>
    </source>
</evidence>
<evidence type="ECO:0000259" key="13">
    <source>
        <dbReference type="PROSITE" id="PS50885"/>
    </source>
</evidence>
<dbReference type="SMART" id="SM00304">
    <property type="entry name" value="HAMP"/>
    <property type="match status" value="1"/>
</dbReference>
<dbReference type="InterPro" id="IPR029151">
    <property type="entry name" value="Sensor-like_sf"/>
</dbReference>
<name>A0ABU0JNQ0_HATLI</name>
<dbReference type="RefSeq" id="WP_307354910.1">
    <property type="nucleotide sequence ID" value="NZ_BAAACJ010000008.1"/>
</dbReference>
<evidence type="ECO:0000256" key="4">
    <source>
        <dbReference type="ARBA" id="ARBA00022692"/>
    </source>
</evidence>
<organism evidence="14 15">
    <name type="scientific">Hathewaya limosa</name>
    <name type="common">Clostridium limosum</name>
    <dbReference type="NCBI Taxonomy" id="1536"/>
    <lineage>
        <taxon>Bacteria</taxon>
        <taxon>Bacillati</taxon>
        <taxon>Bacillota</taxon>
        <taxon>Clostridia</taxon>
        <taxon>Eubacteriales</taxon>
        <taxon>Clostridiaceae</taxon>
        <taxon>Hathewaya</taxon>
    </lineage>
</organism>
<dbReference type="CDD" id="cd11386">
    <property type="entry name" value="MCP_signal"/>
    <property type="match status" value="1"/>
</dbReference>
<dbReference type="SMART" id="SM00283">
    <property type="entry name" value="MA"/>
    <property type="match status" value="1"/>
</dbReference>
<evidence type="ECO:0000256" key="3">
    <source>
        <dbReference type="ARBA" id="ARBA00022500"/>
    </source>
</evidence>
<dbReference type="PROSITE" id="PS51257">
    <property type="entry name" value="PROKAR_LIPOPROTEIN"/>
    <property type="match status" value="1"/>
</dbReference>
<evidence type="ECO:0000256" key="9">
    <source>
        <dbReference type="PROSITE-ProRule" id="PRU00284"/>
    </source>
</evidence>
<evidence type="ECO:0000259" key="12">
    <source>
        <dbReference type="PROSITE" id="PS50111"/>
    </source>
</evidence>
<keyword evidence="4 11" id="KW-0812">Transmembrane</keyword>
<feature type="transmembrane region" description="Helical" evidence="11">
    <location>
        <begin position="289"/>
        <end position="311"/>
    </location>
</feature>
<evidence type="ECO:0000256" key="6">
    <source>
        <dbReference type="ARBA" id="ARBA00023136"/>
    </source>
</evidence>
<comment type="caution">
    <text evidence="14">The sequence shown here is derived from an EMBL/GenBank/DDBJ whole genome shotgun (WGS) entry which is preliminary data.</text>
</comment>
<dbReference type="InterPro" id="IPR003660">
    <property type="entry name" value="HAMP_dom"/>
</dbReference>
<dbReference type="Pfam" id="PF00015">
    <property type="entry name" value="MCPsignal"/>
    <property type="match status" value="1"/>
</dbReference>
<gene>
    <name evidence="14" type="ORF">QOZ93_000388</name>
</gene>
<comment type="similarity">
    <text evidence="8">Belongs to the methyl-accepting chemotaxis (MCP) protein family.</text>
</comment>
<keyword evidence="15" id="KW-1185">Reference proteome</keyword>
<evidence type="ECO:0000256" key="7">
    <source>
        <dbReference type="ARBA" id="ARBA00023224"/>
    </source>
</evidence>
<dbReference type="CDD" id="cd12912">
    <property type="entry name" value="PDC2_MCP_like"/>
    <property type="match status" value="1"/>
</dbReference>
<evidence type="ECO:0000256" key="8">
    <source>
        <dbReference type="ARBA" id="ARBA00029447"/>
    </source>
</evidence>
<dbReference type="Gene3D" id="1.10.287.950">
    <property type="entry name" value="Methyl-accepting chemotaxis protein"/>
    <property type="match status" value="1"/>
</dbReference>
<dbReference type="Pfam" id="PF00672">
    <property type="entry name" value="HAMP"/>
    <property type="match status" value="1"/>
</dbReference>
<dbReference type="InterPro" id="IPR033479">
    <property type="entry name" value="dCache_1"/>
</dbReference>
<evidence type="ECO:0000313" key="14">
    <source>
        <dbReference type="EMBL" id="MDQ0478679.1"/>
    </source>
</evidence>
<dbReference type="PROSITE" id="PS50885">
    <property type="entry name" value="HAMP"/>
    <property type="match status" value="1"/>
</dbReference>
<reference evidence="14 15" key="1">
    <citation type="submission" date="2023-07" db="EMBL/GenBank/DDBJ databases">
        <title>Genomic Encyclopedia of Type Strains, Phase IV (KMG-IV): sequencing the most valuable type-strain genomes for metagenomic binning, comparative biology and taxonomic classification.</title>
        <authorList>
            <person name="Goeker M."/>
        </authorList>
    </citation>
    <scope>NUCLEOTIDE SEQUENCE [LARGE SCALE GENOMIC DNA]</scope>
    <source>
        <strain evidence="14 15">DSM 1400</strain>
    </source>
</reference>
<keyword evidence="7 9" id="KW-0807">Transducer</keyword>
<keyword evidence="3" id="KW-0145">Chemotaxis</keyword>
<dbReference type="Proteomes" id="UP001224418">
    <property type="component" value="Unassembled WGS sequence"/>
</dbReference>